<name>A0ABR0RI01_9EURO</name>
<protein>
    <recommendedName>
        <fullName evidence="4">USP domain-containing protein</fullName>
    </recommendedName>
</protein>
<keyword evidence="3" id="KW-1185">Reference proteome</keyword>
<gene>
    <name evidence="2" type="ORF">PMZ80_007656</name>
</gene>
<dbReference type="GeneID" id="90001105"/>
<dbReference type="EMBL" id="JAVHJV010000009">
    <property type="protein sequence ID" value="KAK5940236.1"/>
    <property type="molecule type" value="Genomic_DNA"/>
</dbReference>
<feature type="region of interest" description="Disordered" evidence="1">
    <location>
        <begin position="1"/>
        <end position="76"/>
    </location>
</feature>
<sequence>MTAIPVANTGKRLSDDDAGGPSKKPRTSETTPQQDAAAIREKRLSNRMINKSQGNRASRTPRPLSDPGPRSTPQGATVQHDMIRFPGSSAQIHQIPAVGINSISPSTSAPKITPAKSTNNDTAQALTSGTVAGDVLNAPVQHGKSAHTGHTVIPPVRGSIGDKFDPPPQVDSHFKHIVSQTFAHKRGEPSGIPSEGNQCFRNALLSALINSDRFDAYVQGWHIPSEYRQISRLQRNRSHLLHHLCLIRSSADIGRAALRDTVIGGYVESFARPAGRITPSDSDLSQTGYCGFTYREKTRVQGPGKKASHSSE</sequence>
<proteinExistence type="predicted"/>
<evidence type="ECO:0000256" key="1">
    <source>
        <dbReference type="SAM" id="MobiDB-lite"/>
    </source>
</evidence>
<feature type="compositionally biased region" description="Polar residues" evidence="1">
    <location>
        <begin position="47"/>
        <end position="58"/>
    </location>
</feature>
<dbReference type="Proteomes" id="UP001334248">
    <property type="component" value="Unassembled WGS sequence"/>
</dbReference>
<evidence type="ECO:0008006" key="4">
    <source>
        <dbReference type="Google" id="ProtNLM"/>
    </source>
</evidence>
<reference evidence="2 3" key="1">
    <citation type="journal article" date="2023" name="Res Sq">
        <title>Genomic and morphological characterization of Knufia obscura isolated from the Mars 2020 spacecraft assembly facility.</title>
        <authorList>
            <person name="Chander A.M."/>
            <person name="Teixeira M.M."/>
            <person name="Singh N.K."/>
            <person name="Williams M.P."/>
            <person name="Parker C.W."/>
            <person name="Leo P."/>
            <person name="Stajich J.E."/>
            <person name="Torok T."/>
            <person name="Tighe S."/>
            <person name="Mason C.E."/>
            <person name="Venkateswaran K."/>
        </authorList>
    </citation>
    <scope>NUCLEOTIDE SEQUENCE [LARGE SCALE GENOMIC DNA]</scope>
    <source>
        <strain evidence="2 3">CCFEE 5817</strain>
    </source>
</reference>
<evidence type="ECO:0000313" key="2">
    <source>
        <dbReference type="EMBL" id="KAK5940236.1"/>
    </source>
</evidence>
<dbReference type="RefSeq" id="XP_064728326.1">
    <property type="nucleotide sequence ID" value="XM_064876062.1"/>
</dbReference>
<accession>A0ABR0RI01</accession>
<comment type="caution">
    <text evidence="2">The sequence shown here is derived from an EMBL/GenBank/DDBJ whole genome shotgun (WGS) entry which is preliminary data.</text>
</comment>
<organism evidence="2 3">
    <name type="scientific">Knufia obscura</name>
    <dbReference type="NCBI Taxonomy" id="1635080"/>
    <lineage>
        <taxon>Eukaryota</taxon>
        <taxon>Fungi</taxon>
        <taxon>Dikarya</taxon>
        <taxon>Ascomycota</taxon>
        <taxon>Pezizomycotina</taxon>
        <taxon>Eurotiomycetes</taxon>
        <taxon>Chaetothyriomycetidae</taxon>
        <taxon>Chaetothyriales</taxon>
        <taxon>Trichomeriaceae</taxon>
        <taxon>Knufia</taxon>
    </lineage>
</organism>
<evidence type="ECO:0000313" key="3">
    <source>
        <dbReference type="Proteomes" id="UP001334248"/>
    </source>
</evidence>